<dbReference type="Ensembl" id="ENSXMAT00000014916.2">
    <property type="protein sequence ID" value="ENSXMAP00000014896.2"/>
    <property type="gene ID" value="ENSXMAG00000014872.2"/>
</dbReference>
<proteinExistence type="predicted"/>
<keyword evidence="2" id="KW-0175">Coiled coil</keyword>
<keyword evidence="3" id="KW-1133">Transmembrane helix</keyword>
<dbReference type="Pfam" id="PF00059">
    <property type="entry name" value="Lectin_C"/>
    <property type="match status" value="1"/>
</dbReference>
<protein>
    <submittedName>
        <fullName evidence="5">C-type lectin domain family 4 member E-like</fullName>
    </submittedName>
</protein>
<keyword evidence="3" id="KW-0472">Membrane</keyword>
<dbReference type="OMA" id="QGEDCAI"/>
<dbReference type="InterPro" id="IPR016186">
    <property type="entry name" value="C-type_lectin-like/link_sf"/>
</dbReference>
<sequence length="288" mass="32641">MERQQNFYRNGPLCGQGGSVFGNYKVNIVCLGLLNAVLFISAVVLGVKCAQVKQASLEVSHSPASEVISEVAFLRSNHSDVIEAEKQAMRALANAIKNHTQLKEQIEQQKIINDGYQKQVEALQVEKTHLQANISALGSTCGRCPLGWLIFNSSCYFFSYTESTTVKKNWHKSREDCIKRGADLVVIDNQQEQEFISHTINDMRSGRDVWASGFWIGLTDKETEGTWVWLNNVTEVEPRYWMDGEPNDWNTGEDCGVAIYSDENPWKTRYDGDCRQSQLQWICEINQS</sequence>
<keyword evidence="1" id="KW-0430">Lectin</keyword>
<dbReference type="PANTHER" id="PTHR22803">
    <property type="entry name" value="MANNOSE, PHOSPHOLIPASE, LECTIN RECEPTOR RELATED"/>
    <property type="match status" value="1"/>
</dbReference>
<dbReference type="Proteomes" id="UP000002852">
    <property type="component" value="Unassembled WGS sequence"/>
</dbReference>
<accession>M4AKA2</accession>
<dbReference type="CDD" id="cd03590">
    <property type="entry name" value="CLECT_DC-SIGN_like"/>
    <property type="match status" value="1"/>
</dbReference>
<dbReference type="SUPFAM" id="SSF56436">
    <property type="entry name" value="C-type lectin-like"/>
    <property type="match status" value="1"/>
</dbReference>
<evidence type="ECO:0000259" key="4">
    <source>
        <dbReference type="PROSITE" id="PS50041"/>
    </source>
</evidence>
<organism evidence="5 6">
    <name type="scientific">Xiphophorus maculatus</name>
    <name type="common">Southern platyfish</name>
    <name type="synonym">Platypoecilus maculatus</name>
    <dbReference type="NCBI Taxonomy" id="8083"/>
    <lineage>
        <taxon>Eukaryota</taxon>
        <taxon>Metazoa</taxon>
        <taxon>Chordata</taxon>
        <taxon>Craniata</taxon>
        <taxon>Vertebrata</taxon>
        <taxon>Euteleostomi</taxon>
        <taxon>Actinopterygii</taxon>
        <taxon>Neopterygii</taxon>
        <taxon>Teleostei</taxon>
        <taxon>Neoteleostei</taxon>
        <taxon>Acanthomorphata</taxon>
        <taxon>Ovalentaria</taxon>
        <taxon>Atherinomorphae</taxon>
        <taxon>Cyprinodontiformes</taxon>
        <taxon>Poeciliidae</taxon>
        <taxon>Poeciliinae</taxon>
        <taxon>Xiphophorus</taxon>
    </lineage>
</organism>
<dbReference type="HOGENOM" id="CLU_049894_7_1_1"/>
<dbReference type="InterPro" id="IPR016187">
    <property type="entry name" value="CTDL_fold"/>
</dbReference>
<dbReference type="KEGG" id="xma:111612180"/>
<dbReference type="GeneID" id="111612180"/>
<reference evidence="6" key="2">
    <citation type="journal article" date="2013" name="Nat. Genet.">
        <title>The genome of the platyfish, Xiphophorus maculatus, provides insights into evolutionary adaptation and several complex traits.</title>
        <authorList>
            <person name="Schartl M."/>
            <person name="Walter R.B."/>
            <person name="Shen Y."/>
            <person name="Garcia T."/>
            <person name="Catchen J."/>
            <person name="Amores A."/>
            <person name="Braasch I."/>
            <person name="Chalopin D."/>
            <person name="Volff J.N."/>
            <person name="Lesch K.P."/>
            <person name="Bisazza A."/>
            <person name="Minx P."/>
            <person name="Hillier L."/>
            <person name="Wilson R.K."/>
            <person name="Fuerstenberg S."/>
            <person name="Boore J."/>
            <person name="Searle S."/>
            <person name="Postlethwait J.H."/>
            <person name="Warren W.C."/>
        </authorList>
    </citation>
    <scope>NUCLEOTIDE SEQUENCE [LARGE SCALE GENOMIC DNA]</scope>
    <source>
        <strain evidence="6">JP 163 A</strain>
    </source>
</reference>
<evidence type="ECO:0000256" key="2">
    <source>
        <dbReference type="SAM" id="Coils"/>
    </source>
</evidence>
<reference evidence="5" key="3">
    <citation type="submission" date="2025-08" db="UniProtKB">
        <authorList>
            <consortium name="Ensembl"/>
        </authorList>
    </citation>
    <scope>IDENTIFICATION</scope>
    <source>
        <strain evidence="5">JP 163 A</strain>
    </source>
</reference>
<keyword evidence="6" id="KW-1185">Reference proteome</keyword>
<evidence type="ECO:0000313" key="6">
    <source>
        <dbReference type="Proteomes" id="UP000002852"/>
    </source>
</evidence>
<dbReference type="STRING" id="8083.ENSXMAP00000014896"/>
<reference evidence="6" key="1">
    <citation type="submission" date="2012-01" db="EMBL/GenBank/DDBJ databases">
        <authorList>
            <person name="Walter R."/>
            <person name="Schartl M."/>
            <person name="Warren W."/>
        </authorList>
    </citation>
    <scope>NUCLEOTIDE SEQUENCE [LARGE SCALE GENOMIC DNA]</scope>
    <source>
        <strain evidence="6">JP 163 A</strain>
    </source>
</reference>
<dbReference type="eggNOG" id="KOG4297">
    <property type="taxonomic scope" value="Eukaryota"/>
</dbReference>
<dbReference type="GeneTree" id="ENSGT01030000234575"/>
<feature type="transmembrane region" description="Helical" evidence="3">
    <location>
        <begin position="26"/>
        <end position="47"/>
    </location>
</feature>
<keyword evidence="3" id="KW-0812">Transmembrane</keyword>
<dbReference type="InterPro" id="IPR050111">
    <property type="entry name" value="C-type_lectin/snaclec_domain"/>
</dbReference>
<dbReference type="PROSITE" id="PS50041">
    <property type="entry name" value="C_TYPE_LECTIN_2"/>
    <property type="match status" value="1"/>
</dbReference>
<dbReference type="Gene3D" id="3.10.100.10">
    <property type="entry name" value="Mannose-Binding Protein A, subunit A"/>
    <property type="match status" value="1"/>
</dbReference>
<evidence type="ECO:0000256" key="3">
    <source>
        <dbReference type="SAM" id="Phobius"/>
    </source>
</evidence>
<dbReference type="RefSeq" id="XP_023208211.1">
    <property type="nucleotide sequence ID" value="XM_023352443.1"/>
</dbReference>
<evidence type="ECO:0000313" key="5">
    <source>
        <dbReference type="Ensembl" id="ENSXMAP00000014896.2"/>
    </source>
</evidence>
<dbReference type="InParanoid" id="M4AKA2"/>
<dbReference type="AlphaFoldDB" id="M4AKA2"/>
<dbReference type="InterPro" id="IPR001304">
    <property type="entry name" value="C-type_lectin-like"/>
</dbReference>
<name>M4AKA2_XIPMA</name>
<dbReference type="SMART" id="SM00034">
    <property type="entry name" value="CLECT"/>
    <property type="match status" value="1"/>
</dbReference>
<feature type="coiled-coil region" evidence="2">
    <location>
        <begin position="82"/>
        <end position="133"/>
    </location>
</feature>
<dbReference type="InterPro" id="IPR033989">
    <property type="entry name" value="CD209-like_CTLD"/>
</dbReference>
<evidence type="ECO:0000256" key="1">
    <source>
        <dbReference type="ARBA" id="ARBA00022734"/>
    </source>
</evidence>
<dbReference type="GO" id="GO:0030246">
    <property type="term" value="F:carbohydrate binding"/>
    <property type="evidence" value="ECO:0007669"/>
    <property type="project" value="UniProtKB-KW"/>
</dbReference>
<feature type="domain" description="C-type lectin" evidence="4">
    <location>
        <begin position="151"/>
        <end position="284"/>
    </location>
</feature>
<dbReference type="OrthoDB" id="538816at2759"/>
<reference evidence="5" key="4">
    <citation type="submission" date="2025-09" db="UniProtKB">
        <authorList>
            <consortium name="Ensembl"/>
        </authorList>
    </citation>
    <scope>IDENTIFICATION</scope>
    <source>
        <strain evidence="5">JP 163 A</strain>
    </source>
</reference>